<evidence type="ECO:0000256" key="1">
    <source>
        <dbReference type="ARBA" id="ARBA00004141"/>
    </source>
</evidence>
<dbReference type="GO" id="GO:0032979">
    <property type="term" value="P:protein insertion into mitochondrial inner membrane from matrix"/>
    <property type="evidence" value="ECO:0007669"/>
    <property type="project" value="TreeGrafter"/>
</dbReference>
<proteinExistence type="inferred from homology"/>
<organism evidence="9 10">
    <name type="scientific">Geranomyces variabilis</name>
    <dbReference type="NCBI Taxonomy" id="109894"/>
    <lineage>
        <taxon>Eukaryota</taxon>
        <taxon>Fungi</taxon>
        <taxon>Fungi incertae sedis</taxon>
        <taxon>Chytridiomycota</taxon>
        <taxon>Chytridiomycota incertae sedis</taxon>
        <taxon>Chytridiomycetes</taxon>
        <taxon>Spizellomycetales</taxon>
        <taxon>Powellomycetaceae</taxon>
        <taxon>Geranomyces</taxon>
    </lineage>
</organism>
<protein>
    <submittedName>
        <fullName evidence="9">Cytochrome c oxidase assembly protein cox18, mitochondrial</fullName>
    </submittedName>
</protein>
<feature type="domain" description="Membrane insertase YidC/Oxa/ALB C-terminal" evidence="8">
    <location>
        <begin position="104"/>
        <end position="322"/>
    </location>
</feature>
<evidence type="ECO:0000256" key="3">
    <source>
        <dbReference type="ARBA" id="ARBA00022692"/>
    </source>
</evidence>
<reference evidence="9" key="1">
    <citation type="submission" date="2020-05" db="EMBL/GenBank/DDBJ databases">
        <title>Phylogenomic resolution of chytrid fungi.</title>
        <authorList>
            <person name="Stajich J.E."/>
            <person name="Amses K."/>
            <person name="Simmons R."/>
            <person name="Seto K."/>
            <person name="Myers J."/>
            <person name="Bonds A."/>
            <person name="Quandt C.A."/>
            <person name="Barry K."/>
            <person name="Liu P."/>
            <person name="Grigoriev I."/>
            <person name="Longcore J.E."/>
            <person name="James T.Y."/>
        </authorList>
    </citation>
    <scope>NUCLEOTIDE SEQUENCE</scope>
    <source>
        <strain evidence="9">JEL0379</strain>
    </source>
</reference>
<keyword evidence="4 7" id="KW-1133">Transmembrane helix</keyword>
<evidence type="ECO:0000313" key="9">
    <source>
        <dbReference type="EMBL" id="KAJ3172378.1"/>
    </source>
</evidence>
<dbReference type="InterPro" id="IPR001708">
    <property type="entry name" value="YidC/ALB3/OXA1/COX18"/>
</dbReference>
<keyword evidence="5 7" id="KW-0472">Membrane</keyword>
<dbReference type="CDD" id="cd20069">
    <property type="entry name" value="5TM_Oxa1-like"/>
    <property type="match status" value="1"/>
</dbReference>
<keyword evidence="10" id="KW-1185">Reference proteome</keyword>
<evidence type="ECO:0000256" key="2">
    <source>
        <dbReference type="ARBA" id="ARBA00009877"/>
    </source>
</evidence>
<dbReference type="PANTHER" id="PTHR12428">
    <property type="entry name" value="OXA1"/>
    <property type="match status" value="1"/>
</dbReference>
<dbReference type="GO" id="GO:0033617">
    <property type="term" value="P:mitochondrial respiratory chain complex IV assembly"/>
    <property type="evidence" value="ECO:0007669"/>
    <property type="project" value="TreeGrafter"/>
</dbReference>
<dbReference type="InterPro" id="IPR028055">
    <property type="entry name" value="YidC/Oxa/ALB_C"/>
</dbReference>
<dbReference type="Pfam" id="PF02096">
    <property type="entry name" value="60KD_IMP"/>
    <property type="match status" value="1"/>
</dbReference>
<sequence length="350" mass="38335">MPALAADARCSFLLLNAVARSRPRPPAHSLPSCHRVRHRRSTCLFTAPSSPAHPRSQPPSLTLAAAITAITTSTTTTTTHLTLAPTTWIDALMTTVHVSSTLPWWATIVTCTVALRAACTLPLALQQRKRMERLAKVVPLLKGWEQTFHMQLKGLKGGGGGGSSSASAAKSRMQILFNEKKSELYRKYDCHPLKTLLLPWVQIPLWVTVSLALRNMAAFPAPFLTTPEFPVEGFTTGGTSWFVDLAAQDPTMIFPLSIGFLHWTNIELNRSIVRASGRNDNVMITGFFRALVLLIIPVATQVPMALNLYWATSAAFSVAQNLAFWVKGNSKQKLPNTEAGVKEKEDLNVV</sequence>
<evidence type="ECO:0000313" key="10">
    <source>
        <dbReference type="Proteomes" id="UP001212152"/>
    </source>
</evidence>
<comment type="subcellular location">
    <subcellularLocation>
        <location evidence="1 6">Membrane</location>
        <topology evidence="1 6">Multi-pass membrane protein</topology>
    </subcellularLocation>
</comment>
<evidence type="ECO:0000256" key="7">
    <source>
        <dbReference type="SAM" id="Phobius"/>
    </source>
</evidence>
<dbReference type="PANTHER" id="PTHR12428:SF65">
    <property type="entry name" value="CYTOCHROME C OXIDASE ASSEMBLY PROTEIN COX18, MITOCHONDRIAL"/>
    <property type="match status" value="1"/>
</dbReference>
<dbReference type="Proteomes" id="UP001212152">
    <property type="component" value="Unassembled WGS sequence"/>
</dbReference>
<evidence type="ECO:0000256" key="6">
    <source>
        <dbReference type="RuleBase" id="RU003945"/>
    </source>
</evidence>
<evidence type="ECO:0000259" key="8">
    <source>
        <dbReference type="Pfam" id="PF02096"/>
    </source>
</evidence>
<dbReference type="AlphaFoldDB" id="A0AAD5TDT9"/>
<gene>
    <name evidence="9" type="primary">COX18</name>
    <name evidence="9" type="ORF">HDU87_007882</name>
</gene>
<evidence type="ECO:0000256" key="5">
    <source>
        <dbReference type="ARBA" id="ARBA00023136"/>
    </source>
</evidence>
<dbReference type="GO" id="GO:0032977">
    <property type="term" value="F:membrane insertase activity"/>
    <property type="evidence" value="ECO:0007669"/>
    <property type="project" value="InterPro"/>
</dbReference>
<comment type="caution">
    <text evidence="9">The sequence shown here is derived from an EMBL/GenBank/DDBJ whole genome shotgun (WGS) entry which is preliminary data.</text>
</comment>
<feature type="transmembrane region" description="Helical" evidence="7">
    <location>
        <begin position="282"/>
        <end position="302"/>
    </location>
</feature>
<dbReference type="GO" id="GO:0005743">
    <property type="term" value="C:mitochondrial inner membrane"/>
    <property type="evidence" value="ECO:0007669"/>
    <property type="project" value="TreeGrafter"/>
</dbReference>
<name>A0AAD5TDT9_9FUNG</name>
<feature type="transmembrane region" description="Helical" evidence="7">
    <location>
        <begin position="102"/>
        <end position="125"/>
    </location>
</feature>
<accession>A0AAD5TDT9</accession>
<dbReference type="EMBL" id="JADGJQ010000078">
    <property type="protein sequence ID" value="KAJ3172378.1"/>
    <property type="molecule type" value="Genomic_DNA"/>
</dbReference>
<keyword evidence="3 6" id="KW-0812">Transmembrane</keyword>
<comment type="similarity">
    <text evidence="2 6">Belongs to the OXA1/ALB3/YidC family.</text>
</comment>
<evidence type="ECO:0000256" key="4">
    <source>
        <dbReference type="ARBA" id="ARBA00022989"/>
    </source>
</evidence>